<dbReference type="AlphaFoldDB" id="U7V5J8"/>
<evidence type="ECO:0000313" key="2">
    <source>
        <dbReference type="Proteomes" id="UP000017081"/>
    </source>
</evidence>
<proteinExistence type="predicted"/>
<keyword evidence="2" id="KW-1185">Reference proteome</keyword>
<dbReference type="EMBL" id="AXZF01000136">
    <property type="protein sequence ID" value="ERT66791.1"/>
    <property type="molecule type" value="Genomic_DNA"/>
</dbReference>
<dbReference type="eggNOG" id="ENOG5033VEQ">
    <property type="taxonomic scope" value="Bacteria"/>
</dbReference>
<accession>U7V5J8</accession>
<organism evidence="1 2">
    <name type="scientific">Cetobacterium somerae ATCC BAA-474</name>
    <dbReference type="NCBI Taxonomy" id="1319815"/>
    <lineage>
        <taxon>Bacteria</taxon>
        <taxon>Fusobacteriati</taxon>
        <taxon>Fusobacteriota</taxon>
        <taxon>Fusobacteriia</taxon>
        <taxon>Fusobacteriales</taxon>
        <taxon>Fusobacteriaceae</taxon>
        <taxon>Cetobacterium</taxon>
    </lineage>
</organism>
<evidence type="ECO:0000313" key="1">
    <source>
        <dbReference type="EMBL" id="ERT66791.1"/>
    </source>
</evidence>
<name>U7V5J8_9FUSO</name>
<dbReference type="RefSeq" id="WP_023052069.1">
    <property type="nucleotide sequence ID" value="NZ_CP173065.2"/>
</dbReference>
<dbReference type="Proteomes" id="UP000017081">
    <property type="component" value="Unassembled WGS sequence"/>
</dbReference>
<sequence>MIISEKLFSRLDAEDLKKDDEQLLLFKIIKAYSFNYSNKHLLYKLLTGYNSNSILKIGLEVQPLTKRHNEGNTNLDLAMGNIQQRINTTSGIELGNSNDSFLFCEAKWSSDISYGVKYCTIRNQLQRVIETALTFPNSSDFNGQIFVTLLTPELHKINFLDKINSRFYGYKYDEYLNNPTSTFLKEIRSNEISTKLPFKDNKYDKIVENNLKKLCLNWVTIEELIKNIPDKNLSNEIKNLYEEFSK</sequence>
<gene>
    <name evidence="1" type="ORF">HMPREF0202_02540</name>
</gene>
<protein>
    <recommendedName>
        <fullName evidence="3">Restriction endonuclease</fullName>
    </recommendedName>
</protein>
<comment type="caution">
    <text evidence="1">The sequence shown here is derived from an EMBL/GenBank/DDBJ whole genome shotgun (WGS) entry which is preliminary data.</text>
</comment>
<reference evidence="1 2" key="1">
    <citation type="submission" date="2013-08" db="EMBL/GenBank/DDBJ databases">
        <authorList>
            <person name="Weinstock G."/>
            <person name="Sodergren E."/>
            <person name="Wylie T."/>
            <person name="Fulton L."/>
            <person name="Fulton R."/>
            <person name="Fronick C."/>
            <person name="O'Laughlin M."/>
            <person name="Godfrey J."/>
            <person name="Miner T."/>
            <person name="Herter B."/>
            <person name="Appelbaum E."/>
            <person name="Cordes M."/>
            <person name="Lek S."/>
            <person name="Wollam A."/>
            <person name="Pepin K.H."/>
            <person name="Palsikar V.B."/>
            <person name="Mitreva M."/>
            <person name="Wilson R.K."/>
        </authorList>
    </citation>
    <scope>NUCLEOTIDE SEQUENCE [LARGE SCALE GENOMIC DNA]</scope>
    <source>
        <strain evidence="1 2">ATCC BAA-474</strain>
    </source>
</reference>
<evidence type="ECO:0008006" key="3">
    <source>
        <dbReference type="Google" id="ProtNLM"/>
    </source>
</evidence>
<dbReference type="HOGENOM" id="CLU_1127509_0_0_0"/>